<comment type="caution">
    <text evidence="1">The sequence shown here is derived from an EMBL/GenBank/DDBJ whole genome shotgun (WGS) entry which is preliminary data.</text>
</comment>
<evidence type="ECO:0008006" key="3">
    <source>
        <dbReference type="Google" id="ProtNLM"/>
    </source>
</evidence>
<dbReference type="Proteomes" id="UP000249417">
    <property type="component" value="Unassembled WGS sequence"/>
</dbReference>
<dbReference type="AlphaFoldDB" id="A0A2W5N0J4"/>
<organism evidence="1 2">
    <name type="scientific">Micavibrio aeruginosavorus</name>
    <dbReference type="NCBI Taxonomy" id="349221"/>
    <lineage>
        <taxon>Bacteria</taxon>
        <taxon>Pseudomonadati</taxon>
        <taxon>Bdellovibrionota</taxon>
        <taxon>Bdellovibrionia</taxon>
        <taxon>Bdellovibrionales</taxon>
        <taxon>Pseudobdellovibrionaceae</taxon>
        <taxon>Micavibrio</taxon>
    </lineage>
</organism>
<accession>A0A2W5N0J4</accession>
<gene>
    <name evidence="1" type="ORF">DI551_04015</name>
</gene>
<reference evidence="1 2" key="1">
    <citation type="submission" date="2017-08" db="EMBL/GenBank/DDBJ databases">
        <title>Infants hospitalized years apart are colonized by the same room-sourced microbial strains.</title>
        <authorList>
            <person name="Brooks B."/>
            <person name="Olm M.R."/>
            <person name="Firek B.A."/>
            <person name="Baker R."/>
            <person name="Thomas B.C."/>
            <person name="Morowitz M.J."/>
            <person name="Banfield J.F."/>
        </authorList>
    </citation>
    <scope>NUCLEOTIDE SEQUENCE [LARGE SCALE GENOMIC DNA]</scope>
    <source>
        <strain evidence="1">S2_005_002_R2_29</strain>
    </source>
</reference>
<name>A0A2W5N0J4_9BACT</name>
<proteinExistence type="predicted"/>
<dbReference type="EMBL" id="QFQB01000018">
    <property type="protein sequence ID" value="PZQ47051.1"/>
    <property type="molecule type" value="Genomic_DNA"/>
</dbReference>
<evidence type="ECO:0000313" key="2">
    <source>
        <dbReference type="Proteomes" id="UP000249417"/>
    </source>
</evidence>
<evidence type="ECO:0000313" key="1">
    <source>
        <dbReference type="EMBL" id="PZQ47051.1"/>
    </source>
</evidence>
<sequence length="125" mass="14012">MTLAVAGIVVLSGCDDNSASKPAPAVQDQSIDRKTVDEWVGQWNGPEGTYMKISKTGEGYRVTIKDLDKESEYLGVLDGKRIRFLRDDHQEFIHYGAGRDTGMKWLMEEPNCLIVKEGEGYCRKP</sequence>
<protein>
    <recommendedName>
        <fullName evidence="3">Lipoprotein</fullName>
    </recommendedName>
</protein>